<dbReference type="RefSeq" id="WP_011371660.1">
    <property type="nucleotide sequence ID" value="NC_007575.1"/>
</dbReference>
<sequence>MSNYEITIKHNKHRIHPCPNDKKLSLLALLLEQNSTLNILVASSQDRELIKEVAGAKNVTVALDDELTKAADLMCDLLISYDLPSAEIYMSRLRRAKEGAIILLDISEQKNLYPIETILKRVIRQDTVLGYEYAPQEKMKIAQKSLQKEKGVYAFDPDAPQKPLYSKKQTEYKKTFDKPKYDKSNWDKPKRDNEGSERKPFEKPKYDKPKTDGQRAERKPFDKPKWDKPKFDKTKNDTQGPEHKPFDKPKWDKPTRDGEKSERKPFDKPKYDGEKKYDKSGKKSNKFLGKDDSGKSKFSGKSGERNHKYDGKPKESIEAPKNVGRKISIKERKPKDAPSS</sequence>
<proteinExistence type="predicted"/>
<dbReference type="EMBL" id="CP000153">
    <property type="protein sequence ID" value="ABB43305.1"/>
    <property type="molecule type" value="Genomic_DNA"/>
</dbReference>
<dbReference type="eggNOG" id="COG1187">
    <property type="taxonomic scope" value="Bacteria"/>
</dbReference>
<feature type="compositionally biased region" description="Basic and acidic residues" evidence="1">
    <location>
        <begin position="328"/>
        <end position="340"/>
    </location>
</feature>
<name>Q30UM6_SULDN</name>
<dbReference type="AlphaFoldDB" id="Q30UM6"/>
<organism evidence="2 3">
    <name type="scientific">Sulfurimonas denitrificans (strain ATCC 33889 / DSM 1251)</name>
    <name type="common">Thiomicrospira denitrificans (strain ATCC 33889 / DSM 1251)</name>
    <dbReference type="NCBI Taxonomy" id="326298"/>
    <lineage>
        <taxon>Bacteria</taxon>
        <taxon>Pseudomonadati</taxon>
        <taxon>Campylobacterota</taxon>
        <taxon>Epsilonproteobacteria</taxon>
        <taxon>Campylobacterales</taxon>
        <taxon>Sulfurimonadaceae</taxon>
        <taxon>Sulfurimonas</taxon>
    </lineage>
</organism>
<evidence type="ECO:0000256" key="1">
    <source>
        <dbReference type="SAM" id="MobiDB-lite"/>
    </source>
</evidence>
<dbReference type="Proteomes" id="UP000002714">
    <property type="component" value="Chromosome"/>
</dbReference>
<accession>Q30UM6</accession>
<keyword evidence="3" id="KW-1185">Reference proteome</keyword>
<feature type="compositionally biased region" description="Basic and acidic residues" evidence="1">
    <location>
        <begin position="302"/>
        <end position="318"/>
    </location>
</feature>
<evidence type="ECO:0000313" key="3">
    <source>
        <dbReference type="Proteomes" id="UP000002714"/>
    </source>
</evidence>
<reference evidence="2 3" key="1">
    <citation type="journal article" date="2008" name="Appl. Environ. Microbiol.">
        <title>Genome of the epsilonproteobacterial chemolithoautotroph Sulfurimonas denitrificans.</title>
        <authorList>
            <person name="Sievert S.M."/>
            <person name="Scott K.M."/>
            <person name="Klotz M.G."/>
            <person name="Chain P.S.G."/>
            <person name="Hauser L.J."/>
            <person name="Hemp J."/>
            <person name="Huegler M."/>
            <person name="Land M."/>
            <person name="Lapidus A."/>
            <person name="Larimer F.W."/>
            <person name="Lucas S."/>
            <person name="Malfatti S.A."/>
            <person name="Meyer F."/>
            <person name="Paulsen I.T."/>
            <person name="Ren Q."/>
            <person name="Simon J."/>
            <person name="Bailey K."/>
            <person name="Diaz E."/>
            <person name="Fitzpatrick K.A."/>
            <person name="Glover B."/>
            <person name="Gwatney N."/>
            <person name="Korajkic A."/>
            <person name="Long A."/>
            <person name="Mobberley J.M."/>
            <person name="Pantry S.N."/>
            <person name="Pazder G."/>
            <person name="Peterson S."/>
            <person name="Quintanilla J.D."/>
            <person name="Sprinkle R."/>
            <person name="Stephens J."/>
            <person name="Thomas P."/>
            <person name="Vaughn R."/>
            <person name="Weber M.J."/>
            <person name="Wooten L.L."/>
        </authorList>
    </citation>
    <scope>NUCLEOTIDE SEQUENCE [LARGE SCALE GENOMIC DNA]</scope>
    <source>
        <strain evidence="3">ATCC 33889 / DSM 1251</strain>
    </source>
</reference>
<gene>
    <name evidence="2" type="ordered locus">Suden_0024</name>
</gene>
<dbReference type="STRING" id="326298.Suden_0024"/>
<protein>
    <submittedName>
        <fullName evidence="2">Uncharacterized protein</fullName>
    </submittedName>
</protein>
<evidence type="ECO:0000313" key="2">
    <source>
        <dbReference type="EMBL" id="ABB43305.1"/>
    </source>
</evidence>
<dbReference type="KEGG" id="tdn:Suden_0024"/>
<feature type="region of interest" description="Disordered" evidence="1">
    <location>
        <begin position="176"/>
        <end position="340"/>
    </location>
</feature>
<feature type="compositionally biased region" description="Basic and acidic residues" evidence="1">
    <location>
        <begin position="176"/>
        <end position="281"/>
    </location>
</feature>
<dbReference type="HOGENOM" id="CLU_816177_0_0_7"/>
<dbReference type="OrthoDB" id="5334712at2"/>